<gene>
    <name evidence="3" type="ORF">AYI68_g776</name>
</gene>
<evidence type="ECO:0000256" key="1">
    <source>
        <dbReference type="SAM" id="Coils"/>
    </source>
</evidence>
<evidence type="ECO:0000313" key="4">
    <source>
        <dbReference type="Proteomes" id="UP000187455"/>
    </source>
</evidence>
<feature type="region of interest" description="Disordered" evidence="2">
    <location>
        <begin position="515"/>
        <end position="535"/>
    </location>
</feature>
<comment type="caution">
    <text evidence="3">The sequence shown here is derived from an EMBL/GenBank/DDBJ whole genome shotgun (WGS) entry which is preliminary data.</text>
</comment>
<keyword evidence="1" id="KW-0175">Coiled coil</keyword>
<dbReference type="AlphaFoldDB" id="A0A1R0H7C4"/>
<dbReference type="EMBL" id="LSSL01000261">
    <property type="protein sequence ID" value="OLY85047.1"/>
    <property type="molecule type" value="Genomic_DNA"/>
</dbReference>
<feature type="region of interest" description="Disordered" evidence="2">
    <location>
        <begin position="566"/>
        <end position="629"/>
    </location>
</feature>
<keyword evidence="4" id="KW-1185">Reference proteome</keyword>
<name>A0A1R0H7C4_9FUNG</name>
<organism evidence="3 4">
    <name type="scientific">Smittium mucronatum</name>
    <dbReference type="NCBI Taxonomy" id="133383"/>
    <lineage>
        <taxon>Eukaryota</taxon>
        <taxon>Fungi</taxon>
        <taxon>Fungi incertae sedis</taxon>
        <taxon>Zoopagomycota</taxon>
        <taxon>Kickxellomycotina</taxon>
        <taxon>Harpellomycetes</taxon>
        <taxon>Harpellales</taxon>
        <taxon>Legeriomycetaceae</taxon>
        <taxon>Smittium</taxon>
    </lineage>
</organism>
<feature type="compositionally biased region" description="Basic and acidic residues" evidence="2">
    <location>
        <begin position="604"/>
        <end position="629"/>
    </location>
</feature>
<sequence length="629" mass="69879">MADPRLKLLEKGWYWNLQPAKFVLEQYRATKRNLSCPDPRCSSDGKSKFNRDSNGTAGNRHAEFRCAKCGTKFRPEKFFSDILGGDVLKLPEPTHWESLLKPEQLRRSSSSKFPPRPKFTLPQSDEDSDFIPAPKKRSSKRAGGSQLYQVPSSLPSNSSVASSSSSFKSQPHLQSNKRKRVEDHPPSSIPIDQETFFRVLKKHKEEVVKSTQSALEKLEEENKLLKKHLLEQTGKVEKLERQMGNVLYSIDLLQRSEDPLPLSLPLSESTAVHEPASPVYSEIFSDPDSPVLSTQPGSNFVPLSAYKNTTSSVPSLSANLNSASSFSALPPPHPSTSRPSVNQIAISQNRSGSIVEYKKICDALNVLSGAKYPAGTLPSEIKHRVSRVFIDGLKKNAVGLARRKLKELGFKTGKILNIRFIAQNTAELTVTQEYLPAFLSHISNYTIFTVLKKFNPSLPLDKNCPPATREKVREAYIKSLKEAVEKAKSKVIVDYTYDLATDLDLDIGQNALPSVSASAPEPAPPAASTSQDSLSAAPLAKFYPGTQEEEAEVNIQVSPAQPINEGYFEYSSEPSDVGSVEMSPSPPPESPFEHPDDEDFIEFDDQRKWNKENPHFSDRSDRTDYSDLL</sequence>
<dbReference type="Proteomes" id="UP000187455">
    <property type="component" value="Unassembled WGS sequence"/>
</dbReference>
<accession>A0A1R0H7C4</accession>
<feature type="region of interest" description="Disordered" evidence="2">
    <location>
        <begin position="101"/>
        <end position="192"/>
    </location>
</feature>
<feature type="compositionally biased region" description="Low complexity" evidence="2">
    <location>
        <begin position="515"/>
        <end position="530"/>
    </location>
</feature>
<reference evidence="3 4" key="1">
    <citation type="journal article" date="2016" name="Mol. Biol. Evol.">
        <title>Genome-Wide Survey of Gut Fungi (Harpellales) Reveals the First Horizontally Transferred Ubiquitin Gene from a Mosquito Host.</title>
        <authorList>
            <person name="Wang Y."/>
            <person name="White M.M."/>
            <person name="Kvist S."/>
            <person name="Moncalvo J.M."/>
        </authorList>
    </citation>
    <scope>NUCLEOTIDE SEQUENCE [LARGE SCALE GENOMIC DNA]</scope>
    <source>
        <strain evidence="3 4">ALG-7-W6</strain>
    </source>
</reference>
<dbReference type="OrthoDB" id="5739701at2759"/>
<evidence type="ECO:0000313" key="3">
    <source>
        <dbReference type="EMBL" id="OLY85047.1"/>
    </source>
</evidence>
<proteinExistence type="predicted"/>
<evidence type="ECO:0000256" key="2">
    <source>
        <dbReference type="SAM" id="MobiDB-lite"/>
    </source>
</evidence>
<feature type="coiled-coil region" evidence="1">
    <location>
        <begin position="201"/>
        <end position="242"/>
    </location>
</feature>
<protein>
    <submittedName>
        <fullName evidence="3">Uncharacterized protein</fullName>
    </submittedName>
</protein>
<feature type="compositionally biased region" description="Low complexity" evidence="2">
    <location>
        <begin position="152"/>
        <end position="169"/>
    </location>
</feature>